<dbReference type="RefSeq" id="WP_127078085.1">
    <property type="nucleotide sequence ID" value="NZ_RSCL01000001.1"/>
</dbReference>
<keyword evidence="2" id="KW-1185">Reference proteome</keyword>
<reference evidence="1" key="2">
    <citation type="journal article" date="2019" name="Genome Biol. Evol.">
        <title>Day and night: Metabolic profiles and evolutionary relationships of six axenic non-marine cyanobacteria.</title>
        <authorList>
            <person name="Will S.E."/>
            <person name="Henke P."/>
            <person name="Boedeker C."/>
            <person name="Huang S."/>
            <person name="Brinkmann H."/>
            <person name="Rohde M."/>
            <person name="Jarek M."/>
            <person name="Friedl T."/>
            <person name="Seufert S."/>
            <person name="Schumacher M."/>
            <person name="Overmann J."/>
            <person name="Neumann-Schaal M."/>
            <person name="Petersen J."/>
        </authorList>
    </citation>
    <scope>NUCLEOTIDE SEQUENCE [LARGE SCALE GENOMIC DNA]</scope>
    <source>
        <strain evidence="1">PCC 7102</strain>
    </source>
</reference>
<evidence type="ECO:0000313" key="2">
    <source>
        <dbReference type="Proteomes" id="UP000271624"/>
    </source>
</evidence>
<evidence type="ECO:0000313" key="1">
    <source>
        <dbReference type="EMBL" id="RUT09751.1"/>
    </source>
</evidence>
<organism evidence="1 2">
    <name type="scientific">Dulcicalothrix desertica PCC 7102</name>
    <dbReference type="NCBI Taxonomy" id="232991"/>
    <lineage>
        <taxon>Bacteria</taxon>
        <taxon>Bacillati</taxon>
        <taxon>Cyanobacteriota</taxon>
        <taxon>Cyanophyceae</taxon>
        <taxon>Nostocales</taxon>
        <taxon>Calotrichaceae</taxon>
        <taxon>Dulcicalothrix</taxon>
    </lineage>
</organism>
<dbReference type="NCBIfam" id="TIGR04533">
    <property type="entry name" value="cyanosortB_assc"/>
    <property type="match status" value="1"/>
</dbReference>
<dbReference type="AlphaFoldDB" id="A0A3S1CL04"/>
<accession>A0A3S1CL04</accession>
<gene>
    <name evidence="1" type="ORF">DSM106972_002460</name>
</gene>
<sequence>MVSLSKLVKERQYPQLAALLLLILLLVFAAVPGYLSGKWQWKQPPAIPTLKELRQIRSQGLNIPGWQTVEQTEHTIGERKWSLQTILKVGANNTDNKNKVILLLLPQNGPADQPQVEWSEVNSFWQWDTAQERDVEFTVKPPAGSTVKNDVLVKARFLRGSTKQQTFSVLQWYAWSDGGNPSQLKWFLADQSAQWHKHRAAWVAVSVQIPMEPLGQIDTTWEQAKSIGQTIQTRLMQGVVSAVKS</sequence>
<protein>
    <recommendedName>
        <fullName evidence="3">Cyanoexosortase B system-associated protein</fullName>
    </recommendedName>
</protein>
<dbReference type="EMBL" id="RSCL01000001">
    <property type="protein sequence ID" value="RUT09751.1"/>
    <property type="molecule type" value="Genomic_DNA"/>
</dbReference>
<dbReference type="Proteomes" id="UP000271624">
    <property type="component" value="Unassembled WGS sequence"/>
</dbReference>
<comment type="caution">
    <text evidence="1">The sequence shown here is derived from an EMBL/GenBank/DDBJ whole genome shotgun (WGS) entry which is preliminary data.</text>
</comment>
<evidence type="ECO:0008006" key="3">
    <source>
        <dbReference type="Google" id="ProtNLM"/>
    </source>
</evidence>
<proteinExistence type="predicted"/>
<reference evidence="1" key="1">
    <citation type="submission" date="2018-12" db="EMBL/GenBank/DDBJ databases">
        <authorList>
            <person name="Will S."/>
            <person name="Neumann-Schaal M."/>
            <person name="Henke P."/>
        </authorList>
    </citation>
    <scope>NUCLEOTIDE SEQUENCE</scope>
    <source>
        <strain evidence="1">PCC 7102</strain>
    </source>
</reference>
<name>A0A3S1CL04_9CYAN</name>
<dbReference type="OrthoDB" id="462409at2"/>
<dbReference type="InterPro" id="IPR030917">
    <property type="entry name" value="Cyanoexo_CrtB_assoc"/>
</dbReference>